<accession>A0A1V6RSN1</accession>
<dbReference type="EMBL" id="MDYP01000029">
    <property type="protein sequence ID" value="OQE04797.1"/>
    <property type="molecule type" value="Genomic_DNA"/>
</dbReference>
<name>A0A1V6RSN1_9EURO</name>
<sequence length="710" mass="77832">MVALKKLFQTDKALSRPATSLGLEGCGIKQSHFPTAVDSPTRSHFEGGFPSRDSQALDVAHHFDQIEKQFEDLHDRLARPTSSQTQLRPVSTHFARPRPQNVRHIDLMDALFSTECNQATTPEPLSPPASLYNEDVAERNMTRFLRIQYRNGLASSGILSALYQEDVADRNIAKYSSPDRSLSHLSSRSSPAAPGRVQIPESHWRKGRKRDPGKSSWASAENLRTKLSPDDGSITSFPGSQSHLGSNIRPQRSAPILSANGDFVPQEDAPPTPVQRLGIPPAYKQGKRWSNTPLPDSPTIPIPMVDSDGPTEASSVPRPPATIGRGTQRSLPPPQLSEPSFKKNARGLSINTQLAAKGRPKIAHRAIQPPTPSTGDLKQTPSIAEVMNSPLPVPSPISPPKSSSRFKPSDMMDFFSKVYKGVQGSNPTYETLQDAIVREVNSHEAFRRVPVPAPGPPFTPLADQDEFSNDFRPPTALYRSPSAKNRLMNKTFAKHKRTPETRRSISTSISYDRLLRKVSGSPIRRRHTDAPAPTPGFLAEFQPHKEPIITRPGSGEPITYMDVLNASAEQRSISTGGCASPSVSRKQGRSESIVNLAAMACSAPEVPSAPGTIYCMQAHSAPSSDDSNEDSDDDIIHLPNLSMPRVQIEGVDENNIRYVIDAASPDEAQKLMYWPQHIRRSGTSYPYGNSLSPFSRARMQLRGSRSVETC</sequence>
<evidence type="ECO:0000256" key="1">
    <source>
        <dbReference type="SAM" id="MobiDB-lite"/>
    </source>
</evidence>
<feature type="compositionally biased region" description="Polar residues" evidence="1">
    <location>
        <begin position="233"/>
        <end position="250"/>
    </location>
</feature>
<reference evidence="3" key="1">
    <citation type="journal article" date="2017" name="Nat. Microbiol.">
        <title>Global analysis of biosynthetic gene clusters reveals vast potential of secondary metabolite production in Penicillium species.</title>
        <authorList>
            <person name="Nielsen J.C."/>
            <person name="Grijseels S."/>
            <person name="Prigent S."/>
            <person name="Ji B."/>
            <person name="Dainat J."/>
            <person name="Nielsen K.F."/>
            <person name="Frisvad J.C."/>
            <person name="Workman M."/>
            <person name="Nielsen J."/>
        </authorList>
    </citation>
    <scope>NUCLEOTIDE SEQUENCE [LARGE SCALE GENOMIC DNA]</scope>
    <source>
        <strain evidence="3">IBT 29486</strain>
    </source>
</reference>
<dbReference type="AlphaFoldDB" id="A0A1V6RSN1"/>
<feature type="compositionally biased region" description="Low complexity" evidence="1">
    <location>
        <begin position="177"/>
        <end position="191"/>
    </location>
</feature>
<organism evidence="2 3">
    <name type="scientific">Penicillium vulpinum</name>
    <dbReference type="NCBI Taxonomy" id="29845"/>
    <lineage>
        <taxon>Eukaryota</taxon>
        <taxon>Fungi</taxon>
        <taxon>Dikarya</taxon>
        <taxon>Ascomycota</taxon>
        <taxon>Pezizomycotina</taxon>
        <taxon>Eurotiomycetes</taxon>
        <taxon>Eurotiomycetidae</taxon>
        <taxon>Eurotiales</taxon>
        <taxon>Aspergillaceae</taxon>
        <taxon>Penicillium</taxon>
    </lineage>
</organism>
<evidence type="ECO:0000313" key="2">
    <source>
        <dbReference type="EMBL" id="OQE04797.1"/>
    </source>
</evidence>
<feature type="region of interest" description="Disordered" evidence="1">
    <location>
        <begin position="177"/>
        <end position="406"/>
    </location>
</feature>
<protein>
    <submittedName>
        <fullName evidence="2">Uncharacterized protein</fullName>
    </submittedName>
</protein>
<gene>
    <name evidence="2" type="ORF">PENVUL_c029G03286</name>
</gene>
<dbReference type="Proteomes" id="UP000191518">
    <property type="component" value="Unassembled WGS sequence"/>
</dbReference>
<feature type="compositionally biased region" description="Polar residues" evidence="1">
    <location>
        <begin position="373"/>
        <end position="382"/>
    </location>
</feature>
<dbReference type="OrthoDB" id="4524386at2759"/>
<keyword evidence="3" id="KW-1185">Reference proteome</keyword>
<proteinExistence type="predicted"/>
<feature type="region of interest" description="Disordered" evidence="1">
    <location>
        <begin position="617"/>
        <end position="637"/>
    </location>
</feature>
<comment type="caution">
    <text evidence="2">The sequence shown here is derived from an EMBL/GenBank/DDBJ whole genome shotgun (WGS) entry which is preliminary data.</text>
</comment>
<evidence type="ECO:0000313" key="3">
    <source>
        <dbReference type="Proteomes" id="UP000191518"/>
    </source>
</evidence>